<dbReference type="Proteomes" id="UP000293360">
    <property type="component" value="Unassembled WGS sequence"/>
</dbReference>
<dbReference type="AlphaFoldDB" id="A0A4Q4TFI5"/>
<sequence length="306" mass="30717">MTSDRATVSVDLDYNQSYLIASQHTNHHDDVPGTGGSGADSGRLFNYGASTAGPNVDLTDEQAQGMNAGYRRETGNNSSSGGIMSSLKEALKPGDTKHMGDTSHGGSHGGIMDTMKPGDQERTSSSGGVMDTLKKAVGVGGGNDSSLDETKVPSASGATSGMFGSKDPSHTGTGADPGHAGSALESGSGATGYGSSPGGLNQNRLGARTAENYRYDEYTSIGSPKGAFGKGSELGDRATPRVSAFDSQGAIGHQFTSEGAIGSIGEKVGGPFSKEGAIGKQFTDSGAVGGAVQDSLGHGNATRQGK</sequence>
<name>A0A4Q4TFI5_9PEZI</name>
<evidence type="ECO:0000256" key="1">
    <source>
        <dbReference type="SAM" id="MobiDB-lite"/>
    </source>
</evidence>
<organism evidence="2 3">
    <name type="scientific">Monosporascus ibericus</name>
    <dbReference type="NCBI Taxonomy" id="155417"/>
    <lineage>
        <taxon>Eukaryota</taxon>
        <taxon>Fungi</taxon>
        <taxon>Dikarya</taxon>
        <taxon>Ascomycota</taxon>
        <taxon>Pezizomycotina</taxon>
        <taxon>Sordariomycetes</taxon>
        <taxon>Xylariomycetidae</taxon>
        <taxon>Xylariales</taxon>
        <taxon>Xylariales incertae sedis</taxon>
        <taxon>Monosporascus</taxon>
    </lineage>
</organism>
<reference evidence="2 3" key="1">
    <citation type="submission" date="2018-06" db="EMBL/GenBank/DDBJ databases">
        <title>Complete Genomes of Monosporascus.</title>
        <authorList>
            <person name="Robinson A.J."/>
            <person name="Natvig D.O."/>
        </authorList>
    </citation>
    <scope>NUCLEOTIDE SEQUENCE [LARGE SCALE GENOMIC DNA]</scope>
    <source>
        <strain evidence="2 3">CBS 110550</strain>
    </source>
</reference>
<protein>
    <submittedName>
        <fullName evidence="2">Uncharacterized protein</fullName>
    </submittedName>
</protein>
<dbReference type="EMBL" id="QJNU01000166">
    <property type="protein sequence ID" value="RYP05585.1"/>
    <property type="molecule type" value="Genomic_DNA"/>
</dbReference>
<dbReference type="OrthoDB" id="5278621at2759"/>
<comment type="caution">
    <text evidence="2">The sequence shown here is derived from an EMBL/GenBank/DDBJ whole genome shotgun (WGS) entry which is preliminary data.</text>
</comment>
<feature type="region of interest" description="Disordered" evidence="1">
    <location>
        <begin position="23"/>
        <end position="42"/>
    </location>
</feature>
<feature type="region of interest" description="Disordered" evidence="1">
    <location>
        <begin position="285"/>
        <end position="306"/>
    </location>
</feature>
<feature type="compositionally biased region" description="Basic and acidic residues" evidence="1">
    <location>
        <begin position="92"/>
        <end position="101"/>
    </location>
</feature>
<evidence type="ECO:0000313" key="2">
    <source>
        <dbReference type="EMBL" id="RYP05585.1"/>
    </source>
</evidence>
<evidence type="ECO:0000313" key="3">
    <source>
        <dbReference type="Proteomes" id="UP000293360"/>
    </source>
</evidence>
<proteinExistence type="predicted"/>
<keyword evidence="3" id="KW-1185">Reference proteome</keyword>
<gene>
    <name evidence="2" type="ORF">DL764_003698</name>
</gene>
<feature type="region of interest" description="Disordered" evidence="1">
    <location>
        <begin position="92"/>
        <end position="204"/>
    </location>
</feature>
<accession>A0A4Q4TFI5</accession>